<dbReference type="InterPro" id="IPR018123">
    <property type="entry name" value="WWE-dom_subgr"/>
</dbReference>
<dbReference type="Pfam" id="PF03496">
    <property type="entry name" value="ADPrib_exo_Tox"/>
    <property type="match status" value="1"/>
</dbReference>
<name>A0A814HE22_9BILA</name>
<dbReference type="InterPro" id="IPR003540">
    <property type="entry name" value="ADP-ribosyltransferase"/>
</dbReference>
<dbReference type="SUPFAM" id="SSF117839">
    <property type="entry name" value="WWE domain"/>
    <property type="match status" value="1"/>
</dbReference>
<dbReference type="InterPro" id="IPR037197">
    <property type="entry name" value="WWE_dom_sf"/>
</dbReference>
<dbReference type="Gene3D" id="3.30.720.50">
    <property type="match status" value="1"/>
</dbReference>
<comment type="caution">
    <text evidence="3">The sequence shown here is derived from an EMBL/GenBank/DDBJ whole genome shotgun (WGS) entry which is preliminary data.</text>
</comment>
<organism evidence="3 4">
    <name type="scientific">Rotaria sordida</name>
    <dbReference type="NCBI Taxonomy" id="392033"/>
    <lineage>
        <taxon>Eukaryota</taxon>
        <taxon>Metazoa</taxon>
        <taxon>Spiralia</taxon>
        <taxon>Gnathifera</taxon>
        <taxon>Rotifera</taxon>
        <taxon>Eurotatoria</taxon>
        <taxon>Bdelloidea</taxon>
        <taxon>Philodinida</taxon>
        <taxon>Philodinidae</taxon>
        <taxon>Rotaria</taxon>
    </lineage>
</organism>
<dbReference type="PROSITE" id="PS50918">
    <property type="entry name" value="WWE"/>
    <property type="match status" value="1"/>
</dbReference>
<evidence type="ECO:0000259" key="2">
    <source>
        <dbReference type="PROSITE" id="PS50918"/>
    </source>
</evidence>
<feature type="domain" description="WWE" evidence="2">
    <location>
        <begin position="3"/>
        <end position="87"/>
    </location>
</feature>
<dbReference type="AlphaFoldDB" id="A0A814HE22"/>
<evidence type="ECO:0000256" key="1">
    <source>
        <dbReference type="SAM" id="MobiDB-lite"/>
    </source>
</evidence>
<dbReference type="Pfam" id="PF02825">
    <property type="entry name" value="WWE"/>
    <property type="match status" value="1"/>
</dbReference>
<dbReference type="EMBL" id="CAJNOO010000678">
    <property type="protein sequence ID" value="CAF1008843.1"/>
    <property type="molecule type" value="Genomic_DNA"/>
</dbReference>
<reference evidence="3" key="1">
    <citation type="submission" date="2021-02" db="EMBL/GenBank/DDBJ databases">
        <authorList>
            <person name="Nowell W R."/>
        </authorList>
    </citation>
    <scope>NUCLEOTIDE SEQUENCE</scope>
</reference>
<dbReference type="Gene3D" id="3.90.176.10">
    <property type="entry name" value="Toxin ADP-ribosyltransferase, Chain A, domain 1"/>
    <property type="match status" value="1"/>
</dbReference>
<sequence length="386" mass="45594">MVSPTERIRKASAPDEYIWQYQTHADPWDTTQIPEWTPYPDDTSSAIEKAYKRGAEETFINEIYRIDLKHFVQQHIDDRSRQRPIRRQHRFPPPISSDVETRNECRRRERLSFPLGLVSSRNTSVDTNFHGSPFITDWLLKFTKGKLKVTFDSIFPVLVQGLKHEGHTASENVVQEIVQSLNMVKDETFGKKDKKRVEKLQDCCVKLYTKDCYIYRVVNTALRDDDRTKLDTLGPYCYLVYNNIGRRLKDYLSIRHRLRQAVHPTESQSMIVYRGDHISREIIEEYRQAAGNNNQYFKWLSFVSTSLSREVAESFGCNVLYIIELQRHLTNDQFTNLRRTSFIEDEEEILLRPGMRFRVDKVEFDDLTGRQLVHIKIVPSYVFNLR</sequence>
<dbReference type="Proteomes" id="UP000663882">
    <property type="component" value="Unassembled WGS sequence"/>
</dbReference>
<evidence type="ECO:0000313" key="3">
    <source>
        <dbReference type="EMBL" id="CAF1008843.1"/>
    </source>
</evidence>
<dbReference type="SUPFAM" id="SSF56399">
    <property type="entry name" value="ADP-ribosylation"/>
    <property type="match status" value="1"/>
</dbReference>
<dbReference type="SMART" id="SM00678">
    <property type="entry name" value="WWE"/>
    <property type="match status" value="1"/>
</dbReference>
<protein>
    <recommendedName>
        <fullName evidence="2">WWE domain-containing protein</fullName>
    </recommendedName>
</protein>
<gene>
    <name evidence="3" type="ORF">RFH988_LOCUS14566</name>
</gene>
<dbReference type="PROSITE" id="PS51996">
    <property type="entry name" value="TR_MART"/>
    <property type="match status" value="1"/>
</dbReference>
<feature type="region of interest" description="Disordered" evidence="1">
    <location>
        <begin position="77"/>
        <end position="103"/>
    </location>
</feature>
<dbReference type="GO" id="GO:0005576">
    <property type="term" value="C:extracellular region"/>
    <property type="evidence" value="ECO:0007669"/>
    <property type="project" value="InterPro"/>
</dbReference>
<dbReference type="InterPro" id="IPR004170">
    <property type="entry name" value="WWE_dom"/>
</dbReference>
<accession>A0A814HE22</accession>
<evidence type="ECO:0000313" key="4">
    <source>
        <dbReference type="Proteomes" id="UP000663882"/>
    </source>
</evidence>
<dbReference type="GO" id="GO:0008270">
    <property type="term" value="F:zinc ion binding"/>
    <property type="evidence" value="ECO:0007669"/>
    <property type="project" value="InterPro"/>
</dbReference>
<proteinExistence type="predicted"/>
<dbReference type="OrthoDB" id="423533at2759"/>